<accession>A0A0F9RAR1</accession>
<reference evidence="1" key="1">
    <citation type="journal article" date="2015" name="Nature">
        <title>Complex archaea that bridge the gap between prokaryotes and eukaryotes.</title>
        <authorList>
            <person name="Spang A."/>
            <person name="Saw J.H."/>
            <person name="Jorgensen S.L."/>
            <person name="Zaremba-Niedzwiedzka K."/>
            <person name="Martijn J."/>
            <person name="Lind A.E."/>
            <person name="van Eijk R."/>
            <person name="Schleper C."/>
            <person name="Guy L."/>
            <person name="Ettema T.J."/>
        </authorList>
    </citation>
    <scope>NUCLEOTIDE SEQUENCE</scope>
</reference>
<gene>
    <name evidence="1" type="ORF">LCGC14_0672820</name>
</gene>
<protein>
    <submittedName>
        <fullName evidence="1">Uncharacterized protein</fullName>
    </submittedName>
</protein>
<proteinExistence type="predicted"/>
<evidence type="ECO:0000313" key="1">
    <source>
        <dbReference type="EMBL" id="KKN46442.1"/>
    </source>
</evidence>
<name>A0A0F9RAR1_9ZZZZ</name>
<comment type="caution">
    <text evidence="1">The sequence shown here is derived from an EMBL/GenBank/DDBJ whole genome shotgun (WGS) entry which is preliminary data.</text>
</comment>
<dbReference type="EMBL" id="LAZR01001330">
    <property type="protein sequence ID" value="KKN46442.1"/>
    <property type="molecule type" value="Genomic_DNA"/>
</dbReference>
<dbReference type="AlphaFoldDB" id="A0A0F9RAR1"/>
<sequence>MTGREQKVSYALIKALKRLEFRAHKEHWIRLNPEEFIGQRGPAVLARHPEVVANEQHLLVAIVGVRDGAMVITYCIESYRRGIESAIKSAVKPPRNLGEP</sequence>
<organism evidence="1">
    <name type="scientific">marine sediment metagenome</name>
    <dbReference type="NCBI Taxonomy" id="412755"/>
    <lineage>
        <taxon>unclassified sequences</taxon>
        <taxon>metagenomes</taxon>
        <taxon>ecological metagenomes</taxon>
    </lineage>
</organism>